<organism evidence="1 2">
    <name type="scientific">Reichenbachiella agarivorans</name>
    <dbReference type="NCBI Taxonomy" id="2979464"/>
    <lineage>
        <taxon>Bacteria</taxon>
        <taxon>Pseudomonadati</taxon>
        <taxon>Bacteroidota</taxon>
        <taxon>Cytophagia</taxon>
        <taxon>Cytophagales</taxon>
        <taxon>Reichenbachiellaceae</taxon>
        <taxon>Reichenbachiella</taxon>
    </lineage>
</organism>
<accession>A0ABY6CM49</accession>
<dbReference type="RefSeq" id="WP_262309036.1">
    <property type="nucleotide sequence ID" value="NZ_CP106679.1"/>
</dbReference>
<evidence type="ECO:0000313" key="2">
    <source>
        <dbReference type="Proteomes" id="UP001065174"/>
    </source>
</evidence>
<dbReference type="SUPFAM" id="SSF56954">
    <property type="entry name" value="Outer membrane efflux proteins (OEP)"/>
    <property type="match status" value="1"/>
</dbReference>
<protein>
    <recommendedName>
        <fullName evidence="3">Outer membrane protein TolC</fullName>
    </recommendedName>
</protein>
<evidence type="ECO:0008006" key="3">
    <source>
        <dbReference type="Google" id="ProtNLM"/>
    </source>
</evidence>
<name>A0ABY6CM49_9BACT</name>
<sequence>MDDFLWSALETPAIQAFDHQNTFLDSNPYKLSFIRGMEFRTESNQLDPDRQDYALRLNPANPWEIKRNNQYFQTYQEVSQLDRQRELKKVLKAHYEAIIDWAYLKEQKNIKEEEQKIAQTQIKILEAQRFSNFFDANDYVELKIDQLEQVVALEELYFEEDAQRNKIESLYPSAKNQIIAWTLNELISIEKIQSVIEDPQMVSAYGEVAYRQKQVELAESEWALEKSNINIGYLQAQYQQYRVDQDRSPWSIGLGVTIPIFNPNKGDMTKRKLEMIEAEGNLADAQNEQQTGLELMKQKIKTLTTRYYNFQIQLDSLNVDLLSSNLQQMTNSNPMTVVKLKSSLIKSKSISALMKKEIYLAYMEYLWHAEMLQQQPLKNYLTPD</sequence>
<evidence type="ECO:0000313" key="1">
    <source>
        <dbReference type="EMBL" id="UXP31597.1"/>
    </source>
</evidence>
<dbReference type="EMBL" id="CP106679">
    <property type="protein sequence ID" value="UXP31597.1"/>
    <property type="molecule type" value="Genomic_DNA"/>
</dbReference>
<gene>
    <name evidence="1" type="ORF">N6H18_14690</name>
</gene>
<keyword evidence="2" id="KW-1185">Reference proteome</keyword>
<reference evidence="1" key="1">
    <citation type="submission" date="2022-09" db="EMBL/GenBank/DDBJ databases">
        <title>Comparative genomics and taxonomic characterization of three novel marine species of genus Reichenbachiella exhibiting antioxidant and polysaccharide degradation activities.</title>
        <authorList>
            <person name="Muhammad N."/>
            <person name="Lee Y.-J."/>
            <person name="Ko J."/>
            <person name="Kim S.-G."/>
        </authorList>
    </citation>
    <scope>NUCLEOTIDE SEQUENCE</scope>
    <source>
        <strain evidence="1">BKB1-1</strain>
    </source>
</reference>
<dbReference type="Proteomes" id="UP001065174">
    <property type="component" value="Chromosome"/>
</dbReference>
<proteinExistence type="predicted"/>
<dbReference type="Gene3D" id="1.20.1600.10">
    <property type="entry name" value="Outer membrane efflux proteins (OEP)"/>
    <property type="match status" value="1"/>
</dbReference>